<evidence type="ECO:0000256" key="1">
    <source>
        <dbReference type="ARBA" id="ARBA00023125"/>
    </source>
</evidence>
<name>A0A085YZ71_9FLAO</name>
<sequence length="110" mass="12941">MNKDTGFKIKKLREAENISQAEMAHHLEISQSYLSKIENGFVEKIDFKLIQKISTFFNKNVLYFYGKKNDGIPERNLELDAILKNIFKNQEQINHLVEMQNNLILQLVNK</sequence>
<dbReference type="EMBL" id="JPRP01000005">
    <property type="protein sequence ID" value="KFE97484.1"/>
    <property type="molecule type" value="Genomic_DNA"/>
</dbReference>
<evidence type="ECO:0000259" key="2">
    <source>
        <dbReference type="PROSITE" id="PS50943"/>
    </source>
</evidence>
<dbReference type="CDD" id="cd00093">
    <property type="entry name" value="HTH_XRE"/>
    <property type="match status" value="1"/>
</dbReference>
<dbReference type="Pfam" id="PF01381">
    <property type="entry name" value="HTH_3"/>
    <property type="match status" value="1"/>
</dbReference>
<keyword evidence="4" id="KW-1185">Reference proteome</keyword>
<dbReference type="eggNOG" id="ENOG502ZM38">
    <property type="taxonomic scope" value="Bacteria"/>
</dbReference>
<dbReference type="RefSeq" id="WP_034679428.1">
    <property type="nucleotide sequence ID" value="NZ_FPAP01000003.1"/>
</dbReference>
<evidence type="ECO:0000313" key="3">
    <source>
        <dbReference type="EMBL" id="KFE97484.1"/>
    </source>
</evidence>
<dbReference type="PROSITE" id="PS50943">
    <property type="entry name" value="HTH_CROC1"/>
    <property type="match status" value="1"/>
</dbReference>
<proteinExistence type="predicted"/>
<dbReference type="PANTHER" id="PTHR46558:SF11">
    <property type="entry name" value="HTH-TYPE TRANSCRIPTIONAL REGULATOR XRE"/>
    <property type="match status" value="1"/>
</dbReference>
<dbReference type="InterPro" id="IPR010982">
    <property type="entry name" value="Lambda_DNA-bd_dom_sf"/>
</dbReference>
<dbReference type="SUPFAM" id="SSF47413">
    <property type="entry name" value="lambda repressor-like DNA-binding domains"/>
    <property type="match status" value="1"/>
</dbReference>
<dbReference type="STRING" id="236814.IX39_19575"/>
<organism evidence="3 4">
    <name type="scientific">Chryseobacterium formosense</name>
    <dbReference type="NCBI Taxonomy" id="236814"/>
    <lineage>
        <taxon>Bacteria</taxon>
        <taxon>Pseudomonadati</taxon>
        <taxon>Bacteroidota</taxon>
        <taxon>Flavobacteriia</taxon>
        <taxon>Flavobacteriales</taxon>
        <taxon>Weeksellaceae</taxon>
        <taxon>Chryseobacterium group</taxon>
        <taxon>Chryseobacterium</taxon>
    </lineage>
</organism>
<evidence type="ECO:0000313" key="4">
    <source>
        <dbReference type="Proteomes" id="UP000028713"/>
    </source>
</evidence>
<accession>A0A085YZ71</accession>
<dbReference type="Proteomes" id="UP000028713">
    <property type="component" value="Unassembled WGS sequence"/>
</dbReference>
<protein>
    <recommendedName>
        <fullName evidence="2">HTH cro/C1-type domain-containing protein</fullName>
    </recommendedName>
</protein>
<reference evidence="3 4" key="1">
    <citation type="submission" date="2014-07" db="EMBL/GenBank/DDBJ databases">
        <title>Genome of Chryseobacterium formosense LMG 24722.</title>
        <authorList>
            <person name="Pipes S.E."/>
            <person name="Stropko S.J."/>
            <person name="Newman J.D."/>
        </authorList>
    </citation>
    <scope>NUCLEOTIDE SEQUENCE [LARGE SCALE GENOMIC DNA]</scope>
    <source>
        <strain evidence="3 4">LMG 24722</strain>
    </source>
</reference>
<dbReference type="PANTHER" id="PTHR46558">
    <property type="entry name" value="TRACRIPTIONAL REGULATORY PROTEIN-RELATED-RELATED"/>
    <property type="match status" value="1"/>
</dbReference>
<gene>
    <name evidence="3" type="ORF">IX39_19575</name>
</gene>
<dbReference type="OrthoDB" id="1081711at2"/>
<dbReference type="SMART" id="SM00530">
    <property type="entry name" value="HTH_XRE"/>
    <property type="match status" value="1"/>
</dbReference>
<dbReference type="InterPro" id="IPR001387">
    <property type="entry name" value="Cro/C1-type_HTH"/>
</dbReference>
<comment type="caution">
    <text evidence="3">The sequence shown here is derived from an EMBL/GenBank/DDBJ whole genome shotgun (WGS) entry which is preliminary data.</text>
</comment>
<feature type="domain" description="HTH cro/C1-type" evidence="2">
    <location>
        <begin position="9"/>
        <end position="64"/>
    </location>
</feature>
<keyword evidence="1" id="KW-0238">DNA-binding</keyword>
<dbReference type="GO" id="GO:0003677">
    <property type="term" value="F:DNA binding"/>
    <property type="evidence" value="ECO:0007669"/>
    <property type="project" value="UniProtKB-KW"/>
</dbReference>
<dbReference type="AlphaFoldDB" id="A0A085YZ71"/>
<dbReference type="Gene3D" id="1.10.260.40">
    <property type="entry name" value="lambda repressor-like DNA-binding domains"/>
    <property type="match status" value="1"/>
</dbReference>